<feature type="domain" description="SHSP" evidence="3">
    <location>
        <begin position="67"/>
        <end position="166"/>
    </location>
</feature>
<dbReference type="Gene3D" id="2.60.40.790">
    <property type="match status" value="1"/>
</dbReference>
<dbReference type="KEGG" id="nin:NADRNF5_0058"/>
<reference evidence="4 5" key="2">
    <citation type="journal article" date="2016" name="ISME J.">
        <title>Physiological and genomic characterization of two novel marine thaumarchaeal strains indicates niche differentiation.</title>
        <authorList>
            <person name="Bayer B."/>
            <person name="Vojvoda J."/>
            <person name="Offre P."/>
            <person name="Alves R.J."/>
            <person name="Elisabeth N.H."/>
            <person name="Garcia J.A."/>
            <person name="Volland J.M."/>
            <person name="Srivastava A."/>
            <person name="Schleper C."/>
            <person name="Herndl G.J."/>
        </authorList>
    </citation>
    <scope>NUCLEOTIDE SEQUENCE [LARGE SCALE GENOMIC DNA]</scope>
    <source>
        <strain evidence="4 5">NF5</strain>
    </source>
</reference>
<dbReference type="InterPro" id="IPR008978">
    <property type="entry name" value="HSP20-like_chaperone"/>
</dbReference>
<keyword evidence="4" id="KW-0346">Stress response</keyword>
<dbReference type="AlphaFoldDB" id="A0A0D5BZL4"/>
<name>A0A0D5BZL4_9ARCH</name>
<comment type="similarity">
    <text evidence="1 2">Belongs to the small heat shock protein (HSP20) family.</text>
</comment>
<evidence type="ECO:0000256" key="2">
    <source>
        <dbReference type="RuleBase" id="RU003616"/>
    </source>
</evidence>
<dbReference type="SUPFAM" id="SSF49764">
    <property type="entry name" value="HSP20-like chaperones"/>
    <property type="match status" value="1"/>
</dbReference>
<evidence type="ECO:0000259" key="3">
    <source>
        <dbReference type="PROSITE" id="PS01031"/>
    </source>
</evidence>
<dbReference type="GeneID" id="24819316"/>
<dbReference type="NCBIfam" id="NF041800">
    <property type="entry name" value="Hsp20"/>
    <property type="match status" value="1"/>
</dbReference>
<protein>
    <submittedName>
        <fullName evidence="4">Heat shock protein HSP20</fullName>
    </submittedName>
</protein>
<dbReference type="RefSeq" id="WP_048114485.1">
    <property type="nucleotide sequence ID" value="NZ_CP011070.1"/>
</dbReference>
<organism evidence="4 5">
    <name type="scientific">Nitrosopumilus adriaticus</name>
    <dbReference type="NCBI Taxonomy" id="1580092"/>
    <lineage>
        <taxon>Archaea</taxon>
        <taxon>Nitrososphaerota</taxon>
        <taxon>Nitrososphaeria</taxon>
        <taxon>Nitrosopumilales</taxon>
        <taxon>Nitrosopumilaceae</taxon>
        <taxon>Nitrosopumilus</taxon>
    </lineage>
</organism>
<dbReference type="OrthoDB" id="26084at2157"/>
<dbReference type="Pfam" id="PF00011">
    <property type="entry name" value="HSP20"/>
    <property type="match status" value="1"/>
</dbReference>
<sequence>MTMFFDSEFDRIFKRMSNSFFDIDDIFEEFKGNGSTSGPFYYGYTMTVGPDGKPVVKEYGNVKPGLLPTSDTREPIVDTIVDEKEKVVKLIAEMPGVEKTDVKIVVENKTVDLSAEHDQKKYHVKVPVQQKIDENSAKATYKNGVLEILFKLIEEEKPKGKTVEVE</sequence>
<dbReference type="EMBL" id="CP011070">
    <property type="protein sequence ID" value="AJW69758.1"/>
    <property type="molecule type" value="Genomic_DNA"/>
</dbReference>
<dbReference type="InterPro" id="IPR002068">
    <property type="entry name" value="A-crystallin/Hsp20_dom"/>
</dbReference>
<evidence type="ECO:0000313" key="5">
    <source>
        <dbReference type="Proteomes" id="UP000032408"/>
    </source>
</evidence>
<keyword evidence="5" id="KW-1185">Reference proteome</keyword>
<reference evidence="5" key="1">
    <citation type="submission" date="2015-03" db="EMBL/GenBank/DDBJ databases">
        <title>Characterization of two novel Thaumarchaeota isolated from the Northern Adriatic Sea.</title>
        <authorList>
            <person name="Bayer B."/>
            <person name="Vojvoda J."/>
            <person name="Offre P."/>
            <person name="Srivastava A."/>
            <person name="Elisabeth N."/>
            <person name="Garcia J.A.L."/>
            <person name="Schleper C."/>
            <person name="Herndl G.J."/>
        </authorList>
    </citation>
    <scope>NUCLEOTIDE SEQUENCE [LARGE SCALE GENOMIC DNA]</scope>
    <source>
        <strain evidence="5">NF5</strain>
    </source>
</reference>
<accession>A0A0D5BZL4</accession>
<gene>
    <name evidence="4" type="ORF">NADRNF5_0058</name>
</gene>
<proteinExistence type="inferred from homology"/>
<dbReference type="PROSITE" id="PS01031">
    <property type="entry name" value="SHSP"/>
    <property type="match status" value="1"/>
</dbReference>
<evidence type="ECO:0000313" key="4">
    <source>
        <dbReference type="EMBL" id="AJW69758.1"/>
    </source>
</evidence>
<dbReference type="STRING" id="1580092.NADRNF5_0058"/>
<dbReference type="HOGENOM" id="CLU_117605_1_0_2"/>
<dbReference type="CDD" id="cd06464">
    <property type="entry name" value="ACD_sHsps-like"/>
    <property type="match status" value="1"/>
</dbReference>
<evidence type="ECO:0000256" key="1">
    <source>
        <dbReference type="PROSITE-ProRule" id="PRU00285"/>
    </source>
</evidence>
<dbReference type="Proteomes" id="UP000032408">
    <property type="component" value="Chromosome"/>
</dbReference>